<gene>
    <name evidence="5" type="ORF">ARMSODRAFT_894832</name>
</gene>
<organism evidence="5 6">
    <name type="scientific">Armillaria solidipes</name>
    <dbReference type="NCBI Taxonomy" id="1076256"/>
    <lineage>
        <taxon>Eukaryota</taxon>
        <taxon>Fungi</taxon>
        <taxon>Dikarya</taxon>
        <taxon>Basidiomycota</taxon>
        <taxon>Agaricomycotina</taxon>
        <taxon>Agaricomycetes</taxon>
        <taxon>Agaricomycetidae</taxon>
        <taxon>Agaricales</taxon>
        <taxon>Marasmiineae</taxon>
        <taxon>Physalacriaceae</taxon>
        <taxon>Armillaria</taxon>
    </lineage>
</organism>
<dbReference type="Proteomes" id="UP000218334">
    <property type="component" value="Unassembled WGS sequence"/>
</dbReference>
<reference evidence="6" key="1">
    <citation type="journal article" date="2017" name="Nat. Ecol. Evol.">
        <title>Genome expansion and lineage-specific genetic innovations in the forest pathogenic fungi Armillaria.</title>
        <authorList>
            <person name="Sipos G."/>
            <person name="Prasanna A.N."/>
            <person name="Walter M.C."/>
            <person name="O'Connor E."/>
            <person name="Balint B."/>
            <person name="Krizsan K."/>
            <person name="Kiss B."/>
            <person name="Hess J."/>
            <person name="Varga T."/>
            <person name="Slot J."/>
            <person name="Riley R."/>
            <person name="Boka B."/>
            <person name="Rigling D."/>
            <person name="Barry K."/>
            <person name="Lee J."/>
            <person name="Mihaltcheva S."/>
            <person name="LaButti K."/>
            <person name="Lipzen A."/>
            <person name="Waldron R."/>
            <person name="Moloney N.M."/>
            <person name="Sperisen C."/>
            <person name="Kredics L."/>
            <person name="Vagvoelgyi C."/>
            <person name="Patrignani A."/>
            <person name="Fitzpatrick D."/>
            <person name="Nagy I."/>
            <person name="Doyle S."/>
            <person name="Anderson J.B."/>
            <person name="Grigoriev I.V."/>
            <person name="Gueldener U."/>
            <person name="Muensterkoetter M."/>
            <person name="Nagy L.G."/>
        </authorList>
    </citation>
    <scope>NUCLEOTIDE SEQUENCE [LARGE SCALE GENOMIC DNA]</scope>
    <source>
        <strain evidence="6">28-4</strain>
    </source>
</reference>
<dbReference type="Gene3D" id="3.40.50.150">
    <property type="entry name" value="Vaccinia Virus protein VP39"/>
    <property type="match status" value="1"/>
</dbReference>
<keyword evidence="2 5" id="KW-0808">Transferase</keyword>
<dbReference type="PANTHER" id="PTHR43712">
    <property type="entry name" value="PUTATIVE (AFU_ORTHOLOGUE AFUA_4G14580)-RELATED"/>
    <property type="match status" value="1"/>
</dbReference>
<dbReference type="STRING" id="1076256.A0A2H3AWV3"/>
<dbReference type="InterPro" id="IPR036388">
    <property type="entry name" value="WH-like_DNA-bd_sf"/>
</dbReference>
<dbReference type="PANTHER" id="PTHR43712:SF2">
    <property type="entry name" value="O-METHYLTRANSFERASE CICE"/>
    <property type="match status" value="1"/>
</dbReference>
<dbReference type="Pfam" id="PF00891">
    <property type="entry name" value="Methyltransf_2"/>
    <property type="match status" value="1"/>
</dbReference>
<evidence type="ECO:0000256" key="2">
    <source>
        <dbReference type="ARBA" id="ARBA00022679"/>
    </source>
</evidence>
<dbReference type="InterPro" id="IPR001077">
    <property type="entry name" value="COMT_C"/>
</dbReference>
<proteinExistence type="predicted"/>
<dbReference type="GO" id="GO:0032259">
    <property type="term" value="P:methylation"/>
    <property type="evidence" value="ECO:0007669"/>
    <property type="project" value="UniProtKB-KW"/>
</dbReference>
<evidence type="ECO:0000256" key="1">
    <source>
        <dbReference type="ARBA" id="ARBA00022603"/>
    </source>
</evidence>
<dbReference type="GO" id="GO:0008171">
    <property type="term" value="F:O-methyltransferase activity"/>
    <property type="evidence" value="ECO:0007669"/>
    <property type="project" value="InterPro"/>
</dbReference>
<evidence type="ECO:0000256" key="3">
    <source>
        <dbReference type="ARBA" id="ARBA00022691"/>
    </source>
</evidence>
<feature type="domain" description="O-methyltransferase C-terminal" evidence="4">
    <location>
        <begin position="208"/>
        <end position="368"/>
    </location>
</feature>
<dbReference type="Gene3D" id="1.10.10.10">
    <property type="entry name" value="Winged helix-like DNA-binding domain superfamily/Winged helix DNA-binding domain"/>
    <property type="match status" value="1"/>
</dbReference>
<dbReference type="AlphaFoldDB" id="A0A2H3AWV3"/>
<dbReference type="EMBL" id="KZ293460">
    <property type="protein sequence ID" value="PBK63145.1"/>
    <property type="molecule type" value="Genomic_DNA"/>
</dbReference>
<dbReference type="InterPro" id="IPR016461">
    <property type="entry name" value="COMT-like"/>
</dbReference>
<keyword evidence="3" id="KW-0949">S-adenosyl-L-methionine</keyword>
<evidence type="ECO:0000259" key="4">
    <source>
        <dbReference type="Pfam" id="PF00891"/>
    </source>
</evidence>
<keyword evidence="6" id="KW-1185">Reference proteome</keyword>
<dbReference type="SUPFAM" id="SSF46785">
    <property type="entry name" value="Winged helix' DNA-binding domain"/>
    <property type="match status" value="1"/>
</dbReference>
<evidence type="ECO:0000313" key="5">
    <source>
        <dbReference type="EMBL" id="PBK63145.1"/>
    </source>
</evidence>
<name>A0A2H3AWV3_9AGAR</name>
<accession>A0A2H3AWV3</accession>
<dbReference type="InterPro" id="IPR029063">
    <property type="entry name" value="SAM-dependent_MTases_sf"/>
</dbReference>
<dbReference type="SUPFAM" id="SSF53335">
    <property type="entry name" value="S-adenosyl-L-methionine-dependent methyltransferases"/>
    <property type="match status" value="1"/>
</dbReference>
<dbReference type="InterPro" id="IPR036390">
    <property type="entry name" value="WH_DNA-bd_sf"/>
</dbReference>
<keyword evidence="1 5" id="KW-0489">Methyltransferase</keyword>
<dbReference type="PROSITE" id="PS51683">
    <property type="entry name" value="SAM_OMT_II"/>
    <property type="match status" value="1"/>
</dbReference>
<sequence length="471" mass="52491">MDMSELDALQISLNRALDAFREELKKETLAQLSTFSIEPHPLDAPEFLPSPRLYEARRLALACVGQLKTLLQPPYEKVVEQTLAPYDAACLDIVLRTGVIDKLSEDAYRTTGLHVQQLHQFLDLDPFKLTAILRCLAAEGWLHEKNEGVYALNRPALELCLGRNGRKWALTQGKGKIADSLLSAITRPDWKYSTSPLETAFQLSHHTSLSLFDYLKANPAELQQWASSVRTYGDAAESALLADFPWKSLNSQTIVDCGGGQGYLTISLARILENVTFVIQDLPEVIPLTRANVLRESPEAAQDERIIVETHDFRTPQVQRSGNTTYVFRLVLHDWTDQDCTAILKNIPAIHGTVIPQVKVVIIEYIAQPCTISYVAQDQCDESLKILTGAEKYATTLPPPYVPLNFGACAKMNLGLGVHLLGVYNARERSLLEWDNIIRNAGLQITSVCPLRAKLSVIECDVVNCRKSVIE</sequence>
<protein>
    <submittedName>
        <fullName evidence="5">S-adenosyl-L-methionine-dependent methyltransferase</fullName>
    </submittedName>
</protein>
<evidence type="ECO:0000313" key="6">
    <source>
        <dbReference type="Proteomes" id="UP000218334"/>
    </source>
</evidence>